<dbReference type="InterPro" id="IPR058790">
    <property type="entry name" value="BSH_CusB"/>
</dbReference>
<evidence type="ECO:0000259" key="6">
    <source>
        <dbReference type="Pfam" id="PF25869"/>
    </source>
</evidence>
<dbReference type="Proteomes" id="UP001168552">
    <property type="component" value="Unassembled WGS sequence"/>
</dbReference>
<keyword evidence="3" id="KW-0812">Transmembrane</keyword>
<dbReference type="RefSeq" id="WP_320005549.1">
    <property type="nucleotide sequence ID" value="NZ_JAUHJS010000010.1"/>
</dbReference>
<keyword evidence="11" id="KW-1185">Reference proteome</keyword>
<evidence type="ECO:0000259" key="9">
    <source>
        <dbReference type="Pfam" id="PF25975"/>
    </source>
</evidence>
<dbReference type="NCBIfam" id="TIGR01730">
    <property type="entry name" value="RND_mfp"/>
    <property type="match status" value="1"/>
</dbReference>
<dbReference type="Pfam" id="PF25869">
    <property type="entry name" value="3HB_CusB"/>
    <property type="match status" value="1"/>
</dbReference>
<protein>
    <submittedName>
        <fullName evidence="10">Efflux RND transporter periplasmic adaptor subunit</fullName>
    </submittedName>
</protein>
<dbReference type="Gene3D" id="2.40.30.170">
    <property type="match status" value="1"/>
</dbReference>
<dbReference type="InterPro" id="IPR051909">
    <property type="entry name" value="MFP_Cation_Efflux"/>
</dbReference>
<keyword evidence="3" id="KW-1133">Transmembrane helix</keyword>
<evidence type="ECO:0000256" key="1">
    <source>
        <dbReference type="ARBA" id="ARBA00009477"/>
    </source>
</evidence>
<feature type="domain" description="CusB-like beta-barrel" evidence="8">
    <location>
        <begin position="249"/>
        <end position="326"/>
    </location>
</feature>
<dbReference type="InterPro" id="IPR006143">
    <property type="entry name" value="RND_pump_MFP"/>
</dbReference>
<evidence type="ECO:0000256" key="2">
    <source>
        <dbReference type="ARBA" id="ARBA00022448"/>
    </source>
</evidence>
<evidence type="ECO:0000313" key="11">
    <source>
        <dbReference type="Proteomes" id="UP001168552"/>
    </source>
</evidence>
<evidence type="ECO:0000256" key="3">
    <source>
        <dbReference type="SAM" id="Phobius"/>
    </source>
</evidence>
<reference evidence="10" key="1">
    <citation type="submission" date="2023-06" db="EMBL/GenBank/DDBJ databases">
        <title>Cytophagales bacterium Strain LB-30, isolated from soil.</title>
        <authorList>
            <person name="Liu B."/>
        </authorList>
    </citation>
    <scope>NUCLEOTIDE SEQUENCE</scope>
    <source>
        <strain evidence="10">LB-30</strain>
    </source>
</reference>
<evidence type="ECO:0000259" key="4">
    <source>
        <dbReference type="Pfam" id="PF11827"/>
    </source>
</evidence>
<dbReference type="Pfam" id="PF19335">
    <property type="entry name" value="HMBD"/>
    <property type="match status" value="1"/>
</dbReference>
<dbReference type="InterPro" id="IPR021782">
    <property type="entry name" value="DUF3347"/>
</dbReference>
<dbReference type="SUPFAM" id="SSF111369">
    <property type="entry name" value="HlyD-like secretion proteins"/>
    <property type="match status" value="1"/>
</dbReference>
<dbReference type="InterPro" id="IPR058791">
    <property type="entry name" value="3HB_CusB"/>
</dbReference>
<feature type="domain" description="Heavy metal binding" evidence="5">
    <location>
        <begin position="48"/>
        <end position="73"/>
    </location>
</feature>
<dbReference type="Gene3D" id="6.10.140.730">
    <property type="match status" value="1"/>
</dbReference>
<feature type="transmembrane region" description="Helical" evidence="3">
    <location>
        <begin position="9"/>
        <end position="26"/>
    </location>
</feature>
<proteinExistence type="inferred from homology"/>
<feature type="domain" description="CusB-like barrel-sandwich hybrid" evidence="7">
    <location>
        <begin position="133"/>
        <end position="244"/>
    </location>
</feature>
<evidence type="ECO:0000259" key="7">
    <source>
        <dbReference type="Pfam" id="PF25919"/>
    </source>
</evidence>
<accession>A0ABT8F9A2</accession>
<organism evidence="10 11">
    <name type="scientific">Shiella aurantiaca</name>
    <dbReference type="NCBI Taxonomy" id="3058365"/>
    <lineage>
        <taxon>Bacteria</taxon>
        <taxon>Pseudomonadati</taxon>
        <taxon>Bacteroidota</taxon>
        <taxon>Cytophagia</taxon>
        <taxon>Cytophagales</taxon>
        <taxon>Shiellaceae</taxon>
        <taxon>Shiella</taxon>
    </lineage>
</organism>
<dbReference type="Pfam" id="PF11827">
    <property type="entry name" value="DUF3347"/>
    <property type="match status" value="1"/>
</dbReference>
<comment type="similarity">
    <text evidence="1">Belongs to the membrane fusion protein (MFP) (TC 8.A.1) family.</text>
</comment>
<feature type="domain" description="DUF3347" evidence="4">
    <location>
        <begin position="444"/>
        <end position="523"/>
    </location>
</feature>
<feature type="domain" description="CusB-like three alpha-helical bundle" evidence="6">
    <location>
        <begin position="162"/>
        <end position="211"/>
    </location>
</feature>
<keyword evidence="3" id="KW-0472">Membrane</keyword>
<evidence type="ECO:0000313" key="10">
    <source>
        <dbReference type="EMBL" id="MDN4167012.1"/>
    </source>
</evidence>
<dbReference type="InterPro" id="IPR058649">
    <property type="entry name" value="CzcB_C"/>
</dbReference>
<dbReference type="PANTHER" id="PTHR30097:SF15">
    <property type="entry name" value="CATION EFFLUX SYSTEM PROTEIN CUSB"/>
    <property type="match status" value="1"/>
</dbReference>
<name>A0ABT8F9A2_9BACT</name>
<dbReference type="EMBL" id="JAUHJS010000010">
    <property type="protein sequence ID" value="MDN4167012.1"/>
    <property type="molecule type" value="Genomic_DNA"/>
</dbReference>
<keyword evidence="2" id="KW-0813">Transport</keyword>
<dbReference type="Pfam" id="PF25975">
    <property type="entry name" value="CzcB_C"/>
    <property type="match status" value="1"/>
</dbReference>
<dbReference type="PANTHER" id="PTHR30097">
    <property type="entry name" value="CATION EFFLUX SYSTEM PROTEIN CUSB"/>
    <property type="match status" value="1"/>
</dbReference>
<dbReference type="InterPro" id="IPR045800">
    <property type="entry name" value="HMBD"/>
</dbReference>
<evidence type="ECO:0000259" key="8">
    <source>
        <dbReference type="Pfam" id="PF25954"/>
    </source>
</evidence>
<dbReference type="Pfam" id="PF25919">
    <property type="entry name" value="BSH_CusB"/>
    <property type="match status" value="1"/>
</dbReference>
<dbReference type="Pfam" id="PF25954">
    <property type="entry name" value="Beta-barrel_RND_2"/>
    <property type="match status" value="1"/>
</dbReference>
<feature type="domain" description="CzcB-like C-terminal circularly permuted SH3-like" evidence="9">
    <location>
        <begin position="333"/>
        <end position="395"/>
    </location>
</feature>
<gene>
    <name evidence="10" type="ORF">QWY31_15985</name>
</gene>
<comment type="caution">
    <text evidence="10">The sequence shown here is derived from an EMBL/GenBank/DDBJ whole genome shotgun (WGS) entry which is preliminary data.</text>
</comment>
<dbReference type="Gene3D" id="2.40.50.100">
    <property type="match status" value="1"/>
</dbReference>
<dbReference type="Gene3D" id="2.40.420.20">
    <property type="match status" value="1"/>
</dbReference>
<sequence>MLKKYKHPIMYLLLLVVGLLLGKYWLGNSESAQPQAEEMHEHSEETIWTCSMHPQIRQNKLGKCPLCGMDLTPLASEGDTGADPSSISLSPYAMKLADIQTQAVRLSSGTQEARLNGKIVADERLSKTQVSHLNGRIERLMVNFTGEQIQAGQVLAYVYSPELATAQKELLEALQVADQNPDLVLAAKEKLRNWKLTDKQIEQIARDGKIQEQFPILAQSGGVVIEKQVNVGDYVSIGTPLYQVSDLSQVWAMVDIYETDLAWIKKNMPVTLSIKALPGQSVSGKIDFIDPVIDPSTRIARGRIVLPNKQGVLKPEMFLTAQLQSQNQEEALRIPASAVLWTGERSVVYVKTKEASNTHFQLRNITVGALSGDTYTVLQGLNEGEEVVVNGTFAVDAAAQLAGKPSMMSPKEAEAPSTAVPKAEKKAAPIVLSKEESAEVLSLLKSYLDIKTALSKDDFAQAQKAASQWMGLWEDKKSTLPEAVQASFPTAAAHLHHASDIEGLRNTFLSFSQWMIQVAEALNKPHSTLYVQFCPMANEDKGGHWLSDSDEIVNPYFGASMHSCGEVSKEIKTP</sequence>
<dbReference type="InterPro" id="IPR058792">
    <property type="entry name" value="Beta-barrel_RND_2"/>
</dbReference>
<evidence type="ECO:0000259" key="5">
    <source>
        <dbReference type="Pfam" id="PF19335"/>
    </source>
</evidence>